<protein>
    <submittedName>
        <fullName evidence="1">Uncharacterized protein</fullName>
    </submittedName>
</protein>
<evidence type="ECO:0000313" key="1">
    <source>
        <dbReference type="EMBL" id="TYH19842.1"/>
    </source>
</evidence>
<gene>
    <name evidence="1" type="ORF">ES288_A05G384000v1</name>
</gene>
<accession>A0A5D2GPM1</accession>
<sequence length="48" mass="5707">MIEFLILSFESVIKFLSKKNKTMTREMRKSFKDSLRALKVDIHFANTL</sequence>
<dbReference type="AlphaFoldDB" id="A0A5D2GPM1"/>
<proteinExistence type="predicted"/>
<organism evidence="1 2">
    <name type="scientific">Gossypium darwinii</name>
    <name type="common">Darwin's cotton</name>
    <name type="synonym">Gossypium barbadense var. darwinii</name>
    <dbReference type="NCBI Taxonomy" id="34276"/>
    <lineage>
        <taxon>Eukaryota</taxon>
        <taxon>Viridiplantae</taxon>
        <taxon>Streptophyta</taxon>
        <taxon>Embryophyta</taxon>
        <taxon>Tracheophyta</taxon>
        <taxon>Spermatophyta</taxon>
        <taxon>Magnoliopsida</taxon>
        <taxon>eudicotyledons</taxon>
        <taxon>Gunneridae</taxon>
        <taxon>Pentapetalae</taxon>
        <taxon>rosids</taxon>
        <taxon>malvids</taxon>
        <taxon>Malvales</taxon>
        <taxon>Malvaceae</taxon>
        <taxon>Malvoideae</taxon>
        <taxon>Gossypium</taxon>
    </lineage>
</organism>
<name>A0A5D2GPM1_GOSDA</name>
<dbReference type="EMBL" id="CM017692">
    <property type="protein sequence ID" value="TYH19842.1"/>
    <property type="molecule type" value="Genomic_DNA"/>
</dbReference>
<keyword evidence="2" id="KW-1185">Reference proteome</keyword>
<evidence type="ECO:0000313" key="2">
    <source>
        <dbReference type="Proteomes" id="UP000323506"/>
    </source>
</evidence>
<reference evidence="1 2" key="1">
    <citation type="submission" date="2019-06" db="EMBL/GenBank/DDBJ databases">
        <title>WGS assembly of Gossypium darwinii.</title>
        <authorList>
            <person name="Chen Z.J."/>
            <person name="Sreedasyam A."/>
            <person name="Ando A."/>
            <person name="Song Q."/>
            <person name="De L."/>
            <person name="Hulse-Kemp A."/>
            <person name="Ding M."/>
            <person name="Ye W."/>
            <person name="Kirkbride R."/>
            <person name="Jenkins J."/>
            <person name="Plott C."/>
            <person name="Lovell J."/>
            <person name="Lin Y.-M."/>
            <person name="Vaughn R."/>
            <person name="Liu B."/>
            <person name="Li W."/>
            <person name="Simpson S."/>
            <person name="Scheffler B."/>
            <person name="Saski C."/>
            <person name="Grover C."/>
            <person name="Hu G."/>
            <person name="Conover J."/>
            <person name="Carlson J."/>
            <person name="Shu S."/>
            <person name="Boston L."/>
            <person name="Williams M."/>
            <person name="Peterson D."/>
            <person name="Mcgee K."/>
            <person name="Jones D."/>
            <person name="Wendel J."/>
            <person name="Stelly D."/>
            <person name="Grimwood J."/>
            <person name="Schmutz J."/>
        </authorList>
    </citation>
    <scope>NUCLEOTIDE SEQUENCE [LARGE SCALE GENOMIC DNA]</scope>
    <source>
        <strain evidence="1">1808015.09</strain>
    </source>
</reference>
<dbReference type="Proteomes" id="UP000323506">
    <property type="component" value="Chromosome A05"/>
</dbReference>